<keyword evidence="4" id="KW-0804">Transcription</keyword>
<dbReference type="Pfam" id="PF04539">
    <property type="entry name" value="Sigma70_r3"/>
    <property type="match status" value="1"/>
</dbReference>
<evidence type="ECO:0000256" key="4">
    <source>
        <dbReference type="ARBA" id="ARBA00023163"/>
    </source>
</evidence>
<dbReference type="PANTHER" id="PTHR30385:SF7">
    <property type="entry name" value="RNA POLYMERASE SIGMA FACTOR FLIA"/>
    <property type="match status" value="1"/>
</dbReference>
<dbReference type="InterPro" id="IPR013325">
    <property type="entry name" value="RNA_pol_sigma_r2"/>
</dbReference>
<sequence>MEITREDWKAYRQTKDPGLRDRLITANISLVRQVAGRLSLQLPSCVELDDLESAGAVGLVSAVEHYDPDQPSEFATYAQYRIRGAILDDLRAQDFAPRSLRAKAREIQQTLVRLEVDLGREPSDDEVAAALGMDRETYWRTLGEIRGMVLVSLDEPGVEADGTESDRLIWELPDRAGRDPSTEAARRERVRLLGGIIEALPAQERLVLTLYYFEELTMKEIGRVLEVSESRVSQIHTSAILRMRARLLQIKLHRDDLIAEESATFTLRELVLAVLLSVGVLVGGCASPAAPPALQPVVISREGRTAVLPARVSVEDRPLVEEVARLFVLELSHAGIDARGPDWVREEARSRGWDWLADQRLSRGDSALNAQHSTLDMGGVNWEALGVRRVMMVNLYGVDQHWEGTVRVTRVGVEARLIALPSGALLWAGKIAPGSAGTVGWSFEHATRMAVRRLVESFR</sequence>
<protein>
    <submittedName>
        <fullName evidence="6">RNA polymerase sigma factor whiG (Modular protein)</fullName>
    </submittedName>
</protein>
<keyword evidence="3" id="KW-0238">DNA-binding</keyword>
<organism evidence="6 7">
    <name type="scientific">Methylomirabilis oxygeniifera</name>
    <dbReference type="NCBI Taxonomy" id="671143"/>
    <lineage>
        <taxon>Bacteria</taxon>
        <taxon>Candidatus Methylomirabilota</taxon>
        <taxon>Candidatus Methylomirabilia</taxon>
        <taxon>Candidatus Methylomirabilales</taxon>
        <taxon>Candidatus Methylomirabilaceae</taxon>
        <taxon>Candidatus Methylomirabilis</taxon>
    </lineage>
</organism>
<dbReference type="PRINTS" id="PR00046">
    <property type="entry name" value="SIGMA70FCT"/>
</dbReference>
<dbReference type="SUPFAM" id="SSF88946">
    <property type="entry name" value="Sigma2 domain of RNA polymerase sigma factors"/>
    <property type="match status" value="1"/>
</dbReference>
<dbReference type="Pfam" id="PF04545">
    <property type="entry name" value="Sigma70_r4"/>
    <property type="match status" value="1"/>
</dbReference>
<dbReference type="InterPro" id="IPR007624">
    <property type="entry name" value="RNA_pol_sigma70_r3"/>
</dbReference>
<gene>
    <name evidence="6" type="ORF">DAMO_1732</name>
</gene>
<dbReference type="Gene3D" id="1.20.140.160">
    <property type="match status" value="1"/>
</dbReference>
<dbReference type="GO" id="GO:0003677">
    <property type="term" value="F:DNA binding"/>
    <property type="evidence" value="ECO:0007669"/>
    <property type="project" value="UniProtKB-KW"/>
</dbReference>
<dbReference type="InterPro" id="IPR007627">
    <property type="entry name" value="RNA_pol_sigma70_r2"/>
</dbReference>
<dbReference type="eggNOG" id="COG1191">
    <property type="taxonomic scope" value="Bacteria"/>
</dbReference>
<dbReference type="Gene3D" id="1.10.1740.10">
    <property type="match status" value="1"/>
</dbReference>
<proteinExistence type="predicted"/>
<dbReference type="Pfam" id="PF04542">
    <property type="entry name" value="Sigma70_r2"/>
    <property type="match status" value="1"/>
</dbReference>
<dbReference type="InterPro" id="IPR007630">
    <property type="entry name" value="RNA_pol_sigma70_r4"/>
</dbReference>
<keyword evidence="2" id="KW-0731">Sigma factor</keyword>
<dbReference type="GO" id="GO:0003899">
    <property type="term" value="F:DNA-directed RNA polymerase activity"/>
    <property type="evidence" value="ECO:0007669"/>
    <property type="project" value="InterPro"/>
</dbReference>
<dbReference type="InterPro" id="IPR014284">
    <property type="entry name" value="RNA_pol_sigma-70_dom"/>
</dbReference>
<dbReference type="EMBL" id="FP565575">
    <property type="protein sequence ID" value="CBE68790.1"/>
    <property type="molecule type" value="Genomic_DNA"/>
</dbReference>
<dbReference type="PROSITE" id="PS00716">
    <property type="entry name" value="SIGMA70_2"/>
    <property type="match status" value="1"/>
</dbReference>
<dbReference type="STRING" id="671143.DAMO_1732"/>
<dbReference type="PATRIC" id="fig|671143.5.peg.1530"/>
<dbReference type="KEGG" id="mox:DAMO_1732"/>
<evidence type="ECO:0000256" key="1">
    <source>
        <dbReference type="ARBA" id="ARBA00023015"/>
    </source>
</evidence>
<dbReference type="NCBIfam" id="NF005413">
    <property type="entry name" value="PRK06986.1"/>
    <property type="match status" value="1"/>
</dbReference>
<evidence type="ECO:0000256" key="2">
    <source>
        <dbReference type="ARBA" id="ARBA00023082"/>
    </source>
</evidence>
<dbReference type="InterPro" id="IPR012845">
    <property type="entry name" value="RNA_pol_sigma_FliA_WhiG"/>
</dbReference>
<name>D5MGA9_METO1</name>
<dbReference type="GO" id="GO:0016987">
    <property type="term" value="F:sigma factor activity"/>
    <property type="evidence" value="ECO:0007669"/>
    <property type="project" value="UniProtKB-KW"/>
</dbReference>
<dbReference type="PANTHER" id="PTHR30385">
    <property type="entry name" value="SIGMA FACTOR F FLAGELLAR"/>
    <property type="match status" value="1"/>
</dbReference>
<dbReference type="AlphaFoldDB" id="D5MGA9"/>
<dbReference type="GO" id="GO:0006352">
    <property type="term" value="P:DNA-templated transcription initiation"/>
    <property type="evidence" value="ECO:0007669"/>
    <property type="project" value="InterPro"/>
</dbReference>
<evidence type="ECO:0000313" key="6">
    <source>
        <dbReference type="EMBL" id="CBE68790.1"/>
    </source>
</evidence>
<evidence type="ECO:0000313" key="7">
    <source>
        <dbReference type="Proteomes" id="UP000006898"/>
    </source>
</evidence>
<dbReference type="InterPro" id="IPR000943">
    <property type="entry name" value="RNA_pol_sigma70"/>
</dbReference>
<dbReference type="HOGENOM" id="CLU_595409_0_0_0"/>
<dbReference type="CDD" id="cd06171">
    <property type="entry name" value="Sigma70_r4"/>
    <property type="match status" value="1"/>
</dbReference>
<accession>D5MGA9</accession>
<dbReference type="SUPFAM" id="SSF88659">
    <property type="entry name" value="Sigma3 and sigma4 domains of RNA polymerase sigma factors"/>
    <property type="match status" value="2"/>
</dbReference>
<dbReference type="InterPro" id="IPR013324">
    <property type="entry name" value="RNA_pol_sigma_r3/r4-like"/>
</dbReference>
<reference evidence="6 7" key="1">
    <citation type="journal article" date="2010" name="Nature">
        <title>Nitrite-driven anaerobic methane oxidation by oxygenic bacteria.</title>
        <authorList>
            <person name="Ettwig K.F."/>
            <person name="Butler M.K."/>
            <person name="Le Paslier D."/>
            <person name="Pelletier E."/>
            <person name="Mangenot S."/>
            <person name="Kuypers M.M.M."/>
            <person name="Schreiber F."/>
            <person name="Dutilh B.E."/>
            <person name="Zedelius J."/>
            <person name="de Beer D."/>
            <person name="Gloerich J."/>
            <person name="Wessels H.J.C.T."/>
            <person name="van Allen T."/>
            <person name="Luesken F."/>
            <person name="Wu M."/>
            <person name="van de Pas-Schoonen K.T."/>
            <person name="Op den Camp H.J.M."/>
            <person name="Janssen-Megens E.M."/>
            <person name="Francoijs K-J."/>
            <person name="Stunnenberg H."/>
            <person name="Weissenbach J."/>
            <person name="Jetten M.S.M."/>
            <person name="Strous M."/>
        </authorList>
    </citation>
    <scope>NUCLEOTIDE SEQUENCE [LARGE SCALE GENOMIC DNA]</scope>
</reference>
<dbReference type="Proteomes" id="UP000006898">
    <property type="component" value="Chromosome"/>
</dbReference>
<evidence type="ECO:0000259" key="5">
    <source>
        <dbReference type="PROSITE" id="PS00716"/>
    </source>
</evidence>
<feature type="domain" description="RNA polymerase sigma-70" evidence="5">
    <location>
        <begin position="217"/>
        <end position="243"/>
    </location>
</feature>
<evidence type="ECO:0000256" key="3">
    <source>
        <dbReference type="ARBA" id="ARBA00023125"/>
    </source>
</evidence>
<keyword evidence="1" id="KW-0805">Transcription regulation</keyword>
<dbReference type="NCBIfam" id="TIGR02937">
    <property type="entry name" value="sigma70-ECF"/>
    <property type="match status" value="1"/>
</dbReference>
<dbReference type="NCBIfam" id="TIGR02479">
    <property type="entry name" value="FliA_WhiG"/>
    <property type="match status" value="1"/>
</dbReference>